<dbReference type="Proteomes" id="UP000095281">
    <property type="component" value="Unplaced"/>
</dbReference>
<proteinExistence type="predicted"/>
<name>A0A1I8B3D6_MELHA</name>
<dbReference type="GO" id="GO:0005634">
    <property type="term" value="C:nucleus"/>
    <property type="evidence" value="ECO:0007669"/>
    <property type="project" value="UniProtKB-SubCell"/>
</dbReference>
<evidence type="ECO:0000256" key="3">
    <source>
        <dbReference type="ARBA" id="ARBA00023125"/>
    </source>
</evidence>
<feature type="compositionally biased region" description="Low complexity" evidence="6">
    <location>
        <begin position="406"/>
        <end position="422"/>
    </location>
</feature>
<feature type="compositionally biased region" description="Basic residues" evidence="6">
    <location>
        <begin position="358"/>
        <end position="370"/>
    </location>
</feature>
<dbReference type="GO" id="GO:0007548">
    <property type="term" value="P:sex differentiation"/>
    <property type="evidence" value="ECO:0007669"/>
    <property type="project" value="TreeGrafter"/>
</dbReference>
<feature type="compositionally biased region" description="Basic and acidic residues" evidence="6">
    <location>
        <begin position="76"/>
        <end position="93"/>
    </location>
</feature>
<feature type="DNA-binding region" description="DM" evidence="5">
    <location>
        <begin position="263"/>
        <end position="311"/>
    </location>
</feature>
<dbReference type="Gene3D" id="4.10.1040.10">
    <property type="entry name" value="DM DNA-binding domain"/>
    <property type="match status" value="2"/>
</dbReference>
<comment type="subcellular location">
    <subcellularLocation>
        <location evidence="5">Nucleus</location>
    </subcellularLocation>
</comment>
<dbReference type="PANTHER" id="PTHR12322:SF116">
    <property type="entry name" value="DOUBLESEX-MAB RELATED 99B"/>
    <property type="match status" value="1"/>
</dbReference>
<evidence type="ECO:0000256" key="1">
    <source>
        <dbReference type="ARBA" id="ARBA00022723"/>
    </source>
</evidence>
<keyword evidence="3 5" id="KW-0238">DNA-binding</keyword>
<evidence type="ECO:0000256" key="2">
    <source>
        <dbReference type="ARBA" id="ARBA00022833"/>
    </source>
</evidence>
<feature type="compositionally biased region" description="Polar residues" evidence="6">
    <location>
        <begin position="383"/>
        <end position="394"/>
    </location>
</feature>
<evidence type="ECO:0000256" key="6">
    <source>
        <dbReference type="SAM" id="MobiDB-lite"/>
    </source>
</evidence>
<dbReference type="GO" id="GO:0000981">
    <property type="term" value="F:DNA-binding transcription factor activity, RNA polymerase II-specific"/>
    <property type="evidence" value="ECO:0007669"/>
    <property type="project" value="TreeGrafter"/>
</dbReference>
<evidence type="ECO:0000259" key="7">
    <source>
        <dbReference type="PROSITE" id="PS50809"/>
    </source>
</evidence>
<feature type="region of interest" description="Disordered" evidence="6">
    <location>
        <begin position="65"/>
        <end position="121"/>
    </location>
</feature>
<feature type="compositionally biased region" description="Polar residues" evidence="6">
    <location>
        <begin position="97"/>
        <end position="121"/>
    </location>
</feature>
<dbReference type="Pfam" id="PF00751">
    <property type="entry name" value="DM"/>
    <property type="match status" value="2"/>
</dbReference>
<dbReference type="SMART" id="SM00301">
    <property type="entry name" value="DM"/>
    <property type="match status" value="2"/>
</dbReference>
<keyword evidence="8" id="KW-1185">Reference proteome</keyword>
<evidence type="ECO:0000256" key="5">
    <source>
        <dbReference type="PROSITE-ProRule" id="PRU00070"/>
    </source>
</evidence>
<dbReference type="InterPro" id="IPR036407">
    <property type="entry name" value="DM_DNA-bd_sf"/>
</dbReference>
<keyword evidence="4 5" id="KW-0539">Nucleus</keyword>
<dbReference type="PANTHER" id="PTHR12322">
    <property type="entry name" value="DOUBLESEX AND MAB-3 RELATED TRANSCRIPTION FACTOR DMRT"/>
    <property type="match status" value="1"/>
</dbReference>
<dbReference type="WBParaSite" id="MhA1_Contig131.frz3.gene12">
    <property type="protein sequence ID" value="MhA1_Contig131.frz3.gene12"/>
    <property type="gene ID" value="MhA1_Contig131.frz3.gene12"/>
</dbReference>
<evidence type="ECO:0000313" key="8">
    <source>
        <dbReference type="Proteomes" id="UP000095281"/>
    </source>
</evidence>
<dbReference type="InterPro" id="IPR001275">
    <property type="entry name" value="DM_DNA-bd"/>
</dbReference>
<feature type="region of interest" description="Disordered" evidence="6">
    <location>
        <begin position="356"/>
        <end position="394"/>
    </location>
</feature>
<dbReference type="GO" id="GO:0046872">
    <property type="term" value="F:metal ion binding"/>
    <property type="evidence" value="ECO:0007669"/>
    <property type="project" value="UniProtKB-KW"/>
</dbReference>
<feature type="domain" description="DM" evidence="7">
    <location>
        <begin position="193"/>
        <end position="239"/>
    </location>
</feature>
<keyword evidence="1 5" id="KW-0479">Metal-binding</keyword>
<sequence>MIDQQHLLLHHHNNNHLPQHCHQWIPPLGNSLLHNKKDMRKSATTTTKESNSPYIVAEFIPPRMDSTESNLVENEENSKEREEAAEKQRKMMETVEDSPTSSAFSSPQPTTTATKNNNNIYTIPTSLSSHLEEDDEEEKNKNNLIDILSFTPAPLFNNKQFENVLSESTTTALSSGGSSCADFDDPKDKKYFCQRCLNHKEEHPRKGHKPFCRYRDCQCVECQMVEKRRRLNNALNTRKPGEGKLKGLMGTLNLGPKARNPMCARCTAHGKESALRGHKKAVCPFRICECEKCGLVEERRRLMAAQIKLRRRQKKAREGGSDSIDDDNGEFCEILNNYNSESPLIVGKEINNKIILKQQKKPRQQYKPRKQWTTNLNEKRTENQNFGSSTSQQIFQRQQNSSLNLFSNSPRQQQQNQQFIRNIPPPPQPTNNLISAYLASQASQNNQQNNQQSTPQQFTFIASQPVPLQQLAPLQIATLVNNSTQQKQQHNLLLNSINSTNLPILPQTLPSSSSPQNSIFELLSSLPTSLLAQLSPQQLQNALQTFNFMRLSTSLNADNSNSMETEEENDDRKRATASEGIQQLSERTPVLFSTPPLTQTLNAINTPTTSNLINPLILANQPSQELTSSSTTSNTSSSFYINSLLSLFNQVQQ</sequence>
<dbReference type="FunFam" id="4.10.1040.10:FF:000001">
    <property type="entry name" value="doublesex- and mab-3-related transcription factor 1"/>
    <property type="match status" value="1"/>
</dbReference>
<dbReference type="SUPFAM" id="SSF82927">
    <property type="entry name" value="Cysteine-rich DNA binding domain, (DM domain)"/>
    <property type="match status" value="2"/>
</dbReference>
<dbReference type="PROSITE" id="PS50809">
    <property type="entry name" value="DM_2"/>
    <property type="match status" value="2"/>
</dbReference>
<evidence type="ECO:0000313" key="9">
    <source>
        <dbReference type="WBParaSite" id="MhA1_Contig131.frz3.gene12"/>
    </source>
</evidence>
<feature type="region of interest" description="Disordered" evidence="6">
    <location>
        <begin position="406"/>
        <end position="433"/>
    </location>
</feature>
<evidence type="ECO:0000256" key="4">
    <source>
        <dbReference type="ARBA" id="ARBA00023242"/>
    </source>
</evidence>
<feature type="DNA-binding region" description="DM" evidence="5">
    <location>
        <begin position="193"/>
        <end position="239"/>
    </location>
</feature>
<reference evidence="9" key="1">
    <citation type="submission" date="2016-11" db="UniProtKB">
        <authorList>
            <consortium name="WormBaseParasite"/>
        </authorList>
    </citation>
    <scope>IDENTIFICATION</scope>
</reference>
<dbReference type="PROSITE" id="PS40000">
    <property type="entry name" value="DM_1"/>
    <property type="match status" value="2"/>
</dbReference>
<accession>A0A1I8B3D6</accession>
<feature type="domain" description="DM" evidence="7">
    <location>
        <begin position="263"/>
        <end position="311"/>
    </location>
</feature>
<dbReference type="InterPro" id="IPR026607">
    <property type="entry name" value="DMRT"/>
</dbReference>
<dbReference type="GO" id="GO:0000978">
    <property type="term" value="F:RNA polymerase II cis-regulatory region sequence-specific DNA binding"/>
    <property type="evidence" value="ECO:0007669"/>
    <property type="project" value="TreeGrafter"/>
</dbReference>
<keyword evidence="2 5" id="KW-0862">Zinc</keyword>
<protein>
    <submittedName>
        <fullName evidence="9">DM domain-containing protein</fullName>
    </submittedName>
</protein>
<feature type="region of interest" description="Disordered" evidence="6">
    <location>
        <begin position="557"/>
        <end position="581"/>
    </location>
</feature>
<organism evidence="8 9">
    <name type="scientific">Meloidogyne hapla</name>
    <name type="common">Root-knot nematode worm</name>
    <dbReference type="NCBI Taxonomy" id="6305"/>
    <lineage>
        <taxon>Eukaryota</taxon>
        <taxon>Metazoa</taxon>
        <taxon>Ecdysozoa</taxon>
        <taxon>Nematoda</taxon>
        <taxon>Chromadorea</taxon>
        <taxon>Rhabditida</taxon>
        <taxon>Tylenchina</taxon>
        <taxon>Tylenchomorpha</taxon>
        <taxon>Tylenchoidea</taxon>
        <taxon>Meloidogynidae</taxon>
        <taxon>Meloidogyninae</taxon>
        <taxon>Meloidogyne</taxon>
    </lineage>
</organism>
<dbReference type="AlphaFoldDB" id="A0A1I8B3D6"/>